<evidence type="ECO:0000256" key="1">
    <source>
        <dbReference type="ARBA" id="ARBA00000142"/>
    </source>
</evidence>
<gene>
    <name evidence="7 8" type="primary">trmB</name>
    <name evidence="8" type="ORF">V4D30_03850</name>
</gene>
<evidence type="ECO:0000256" key="3">
    <source>
        <dbReference type="ARBA" id="ARBA00022603"/>
    </source>
</evidence>
<dbReference type="InterPro" id="IPR029063">
    <property type="entry name" value="SAM-dependent_MTases_sf"/>
</dbReference>
<dbReference type="Pfam" id="PF02390">
    <property type="entry name" value="Methyltransf_4"/>
    <property type="match status" value="1"/>
</dbReference>
<comment type="caution">
    <text evidence="7">Lacks conserved residue(s) required for the propagation of feature annotation.</text>
</comment>
<dbReference type="EC" id="2.1.1.33" evidence="7"/>
<comment type="similarity">
    <text evidence="7">Belongs to the class I-like SAM-binding methyltransferase superfamily. TrmB family.</text>
</comment>
<dbReference type="NCBIfam" id="TIGR00091">
    <property type="entry name" value="tRNA (guanosine(46)-N7)-methyltransferase TrmB"/>
    <property type="match status" value="1"/>
</dbReference>
<feature type="binding site" evidence="7">
    <location>
        <position position="101"/>
    </location>
    <ligand>
        <name>substrate</name>
    </ligand>
</feature>
<dbReference type="KEGG" id="taut:V4D30_03850"/>
<dbReference type="AlphaFoldDB" id="A0AAU8H1J8"/>
<evidence type="ECO:0000256" key="2">
    <source>
        <dbReference type="ARBA" id="ARBA00003015"/>
    </source>
</evidence>
<dbReference type="SUPFAM" id="SSF53335">
    <property type="entry name" value="S-adenosyl-L-methionine-dependent methyltransferases"/>
    <property type="match status" value="1"/>
</dbReference>
<keyword evidence="5 7" id="KW-0949">S-adenosyl-L-methionine</keyword>
<comment type="pathway">
    <text evidence="7">tRNA modification; N(7)-methylguanine-tRNA biosynthesis.</text>
</comment>
<dbReference type="PANTHER" id="PTHR23417:SF14">
    <property type="entry name" value="PENTACOTRIPEPTIDE-REPEAT REGION OF PRORP DOMAIN-CONTAINING PROTEIN"/>
    <property type="match status" value="1"/>
</dbReference>
<evidence type="ECO:0000256" key="7">
    <source>
        <dbReference type="HAMAP-Rule" id="MF_01057"/>
    </source>
</evidence>
<comment type="catalytic activity">
    <reaction evidence="1 7">
        <text>guanosine(46) in tRNA + S-adenosyl-L-methionine = N(7)-methylguanosine(46) in tRNA + S-adenosyl-L-homocysteine</text>
        <dbReference type="Rhea" id="RHEA:42708"/>
        <dbReference type="Rhea" id="RHEA-COMP:10188"/>
        <dbReference type="Rhea" id="RHEA-COMP:10189"/>
        <dbReference type="ChEBI" id="CHEBI:57856"/>
        <dbReference type="ChEBI" id="CHEBI:59789"/>
        <dbReference type="ChEBI" id="CHEBI:74269"/>
        <dbReference type="ChEBI" id="CHEBI:74480"/>
        <dbReference type="EC" id="2.1.1.33"/>
    </reaction>
</comment>
<evidence type="ECO:0000313" key="8">
    <source>
        <dbReference type="EMBL" id="XCH47413.1"/>
    </source>
</evidence>
<keyword evidence="6 7" id="KW-0819">tRNA processing</keyword>
<dbReference type="InterPro" id="IPR003358">
    <property type="entry name" value="tRNA_(Gua-N-7)_MeTrfase_Trmb"/>
</dbReference>
<feature type="binding site" evidence="7">
    <location>
        <position position="133"/>
    </location>
    <ligand>
        <name>substrate</name>
    </ligand>
</feature>
<sequence>MQNYIDYRKTQKPLEFENLVVEIGFGSGDFLIKLAKENRNEIFFGIEKSWIPVNKLLKKCGLKKINNIYCIRLDAYWAFQLLFRDNSVKKIIMNYPDPWFKKSHAERRLTRRENLYVYAKKLINDGEVKIRTDDYSFVEFTLQEASFLNCFSINVSNPTINEPLTKYEKRWLSMGKNIWDIVLKKEKEPITLKINEIKEVSELYPVRISADRVDVELVAYKEFKIEEALYIKCFSIWKKGQDYAVEVLLSENGFLQSFMVTVKKKNDYFIIDVSKFSEVLKTEGIQKALNFLAKIIGKERS</sequence>
<keyword evidence="4 7" id="KW-0808">Transferase</keyword>
<dbReference type="Gene3D" id="3.40.50.150">
    <property type="entry name" value="Vaccinia Virus protein VP39"/>
    <property type="match status" value="1"/>
</dbReference>
<name>A0AAU8H1J8_9BACT</name>
<proteinExistence type="inferred from homology"/>
<feature type="binding site" evidence="7">
    <location>
        <position position="74"/>
    </location>
    <ligand>
        <name>S-adenosyl-L-methionine</name>
        <dbReference type="ChEBI" id="CHEBI:59789"/>
    </ligand>
</feature>
<protein>
    <recommendedName>
        <fullName evidence="7">tRNA (guanine-N(7)-)-methyltransferase</fullName>
        <ecNumber evidence="7">2.1.1.33</ecNumber>
    </recommendedName>
    <alternativeName>
        <fullName evidence="7">tRNA (guanine(46)-N(7))-methyltransferase</fullName>
    </alternativeName>
    <alternativeName>
        <fullName evidence="7">tRNA(m7G46)-methyltransferase</fullName>
    </alternativeName>
</protein>
<reference evidence="8" key="1">
    <citation type="submission" date="2024-01" db="EMBL/GenBank/DDBJ databases">
        <title>The first autotrophic representatives of the genus Thermodesulfovibrio.</title>
        <authorList>
            <person name="Maltseva A.I."/>
            <person name="Elcheninov A.G."/>
            <person name="Kublanov I.V."/>
            <person name="Lebedinsky A.V."/>
            <person name="Frolov E.N."/>
        </authorList>
    </citation>
    <scope>NUCLEOTIDE SEQUENCE</scope>
    <source>
        <strain evidence="8">3907-1M</strain>
    </source>
</reference>
<evidence type="ECO:0000256" key="6">
    <source>
        <dbReference type="ARBA" id="ARBA00022694"/>
    </source>
</evidence>
<dbReference type="GO" id="GO:0008176">
    <property type="term" value="F:tRNA (guanine(46)-N7)-methyltransferase activity"/>
    <property type="evidence" value="ECO:0007669"/>
    <property type="project" value="UniProtKB-UniRule"/>
</dbReference>
<evidence type="ECO:0000256" key="4">
    <source>
        <dbReference type="ARBA" id="ARBA00022679"/>
    </source>
</evidence>
<feature type="binding site" evidence="7">
    <location>
        <begin position="165"/>
        <end position="168"/>
    </location>
    <ligand>
        <name>substrate</name>
    </ligand>
</feature>
<accession>A0AAU8H1J8</accession>
<dbReference type="RefSeq" id="WP_353684936.1">
    <property type="nucleotide sequence ID" value="NZ_CP144373.1"/>
</dbReference>
<dbReference type="EMBL" id="CP144373">
    <property type="protein sequence ID" value="XCH47413.1"/>
    <property type="molecule type" value="Genomic_DNA"/>
</dbReference>
<feature type="binding site" evidence="7">
    <location>
        <position position="22"/>
    </location>
    <ligand>
        <name>S-adenosyl-L-methionine</name>
        <dbReference type="ChEBI" id="CHEBI:59789"/>
    </ligand>
</feature>
<feature type="binding site" evidence="7">
    <location>
        <position position="47"/>
    </location>
    <ligand>
        <name>S-adenosyl-L-methionine</name>
        <dbReference type="ChEBI" id="CHEBI:59789"/>
    </ligand>
</feature>
<dbReference type="InterPro" id="IPR055361">
    <property type="entry name" value="tRNA_methyltr_TrmB_bact"/>
</dbReference>
<dbReference type="HAMAP" id="MF_01057">
    <property type="entry name" value="tRNA_methyltr_TrmB"/>
    <property type="match status" value="1"/>
</dbReference>
<dbReference type="PANTHER" id="PTHR23417">
    <property type="entry name" value="3-DEOXY-D-MANNO-OCTULOSONIC-ACID TRANSFERASE/TRNA GUANINE-N 7 - -METHYLTRANSFERASE"/>
    <property type="match status" value="1"/>
</dbReference>
<evidence type="ECO:0000256" key="5">
    <source>
        <dbReference type="ARBA" id="ARBA00022691"/>
    </source>
</evidence>
<dbReference type="GO" id="GO:0043527">
    <property type="term" value="C:tRNA methyltransferase complex"/>
    <property type="evidence" value="ECO:0007669"/>
    <property type="project" value="TreeGrafter"/>
</dbReference>
<keyword evidence="3 7" id="KW-0489">Methyltransferase</keyword>
<feature type="binding site" evidence="7">
    <location>
        <position position="97"/>
    </location>
    <ligand>
        <name>S-adenosyl-L-methionine</name>
        <dbReference type="ChEBI" id="CHEBI:59789"/>
    </ligand>
</feature>
<organism evidence="8">
    <name type="scientific">Thermodesulfovibrio autotrophicus</name>
    <dbReference type="NCBI Taxonomy" id="3118333"/>
    <lineage>
        <taxon>Bacteria</taxon>
        <taxon>Pseudomonadati</taxon>
        <taxon>Nitrospirota</taxon>
        <taxon>Thermodesulfovibrionia</taxon>
        <taxon>Thermodesulfovibrionales</taxon>
        <taxon>Thermodesulfovibrionaceae</taxon>
        <taxon>Thermodesulfovibrio</taxon>
    </lineage>
</organism>
<comment type="function">
    <text evidence="2 7">Catalyzes the formation of N(7)-methylguanine at position 46 (m7G46) in tRNA.</text>
</comment>
<dbReference type="PROSITE" id="PS51625">
    <property type="entry name" value="SAM_MT_TRMB"/>
    <property type="match status" value="1"/>
</dbReference>